<evidence type="ECO:0000256" key="1">
    <source>
        <dbReference type="SAM" id="MobiDB-lite"/>
    </source>
</evidence>
<feature type="region of interest" description="Disordered" evidence="1">
    <location>
        <begin position="1"/>
        <end position="34"/>
    </location>
</feature>
<name>A0A1H8BA74_STRJI</name>
<sequence>MSTENPSRLPSSGSAVGNAADPGGPEQRSAVPQPSYDAALGQVLHAAEALARAVAAAPFPLRAVVGPEARACIQVPAVADDQLGRMLRVERFAALMPAAPVLAEDPAGFYWQAERTDGGSLVQVWTRLAPIPDPLRP</sequence>
<gene>
    <name evidence="2" type="ORF">SAMN05414137_1607</name>
</gene>
<evidence type="ECO:0000313" key="3">
    <source>
        <dbReference type="Proteomes" id="UP000183015"/>
    </source>
</evidence>
<organism evidence="2 3">
    <name type="scientific">Streptacidiphilus jiangxiensis</name>
    <dbReference type="NCBI Taxonomy" id="235985"/>
    <lineage>
        <taxon>Bacteria</taxon>
        <taxon>Bacillati</taxon>
        <taxon>Actinomycetota</taxon>
        <taxon>Actinomycetes</taxon>
        <taxon>Kitasatosporales</taxon>
        <taxon>Streptomycetaceae</taxon>
        <taxon>Streptacidiphilus</taxon>
    </lineage>
</organism>
<dbReference type="OrthoDB" id="9956548at2"/>
<dbReference type="EMBL" id="FOAZ01000060">
    <property type="protein sequence ID" value="SEM79712.1"/>
    <property type="molecule type" value="Genomic_DNA"/>
</dbReference>
<feature type="compositionally biased region" description="Polar residues" evidence="1">
    <location>
        <begin position="1"/>
        <end position="15"/>
    </location>
</feature>
<accession>A0A1H8BA74</accession>
<keyword evidence="3" id="KW-1185">Reference proteome</keyword>
<evidence type="ECO:0000313" key="2">
    <source>
        <dbReference type="EMBL" id="SEM79712.1"/>
    </source>
</evidence>
<dbReference type="AlphaFoldDB" id="A0A1H8BA74"/>
<proteinExistence type="predicted"/>
<dbReference type="STRING" id="235985.SAMN05414137_1607"/>
<dbReference type="Proteomes" id="UP000183015">
    <property type="component" value="Unassembled WGS sequence"/>
</dbReference>
<protein>
    <submittedName>
        <fullName evidence="2">Uncharacterized protein</fullName>
    </submittedName>
</protein>
<dbReference type="RefSeq" id="WP_042449448.1">
    <property type="nucleotide sequence ID" value="NZ_BBPN01000016.1"/>
</dbReference>
<reference evidence="3" key="1">
    <citation type="submission" date="2016-10" db="EMBL/GenBank/DDBJ databases">
        <authorList>
            <person name="Varghese N."/>
        </authorList>
    </citation>
    <scope>NUCLEOTIDE SEQUENCE [LARGE SCALE GENOMIC DNA]</scope>
    <source>
        <strain evidence="3">DSM 45096 / BCRC 16803 / CGMCC 4.1857 / CIP 109030 / JCM 12277 / KCTC 19219 / NBRC 100920 / 33214</strain>
    </source>
</reference>